<dbReference type="Pfam" id="PF00854">
    <property type="entry name" value="PTR2"/>
    <property type="match status" value="1"/>
</dbReference>
<evidence type="ECO:0000313" key="8">
    <source>
        <dbReference type="EMBL" id="KAK1402845.1"/>
    </source>
</evidence>
<evidence type="ECO:0000256" key="5">
    <source>
        <dbReference type="ARBA" id="ARBA00023136"/>
    </source>
</evidence>
<reference evidence="8" key="1">
    <citation type="submission" date="2023-02" db="EMBL/GenBank/DDBJ databases">
        <title>Genome of toxic invasive species Heracleum sosnowskyi carries increased number of genes despite the absence of recent whole-genome duplications.</title>
        <authorList>
            <person name="Schelkunov M."/>
            <person name="Shtratnikova V."/>
            <person name="Makarenko M."/>
            <person name="Klepikova A."/>
            <person name="Omelchenko D."/>
            <person name="Novikova G."/>
            <person name="Obukhova E."/>
            <person name="Bogdanov V."/>
            <person name="Penin A."/>
            <person name="Logacheva M."/>
        </authorList>
    </citation>
    <scope>NUCLEOTIDE SEQUENCE</scope>
    <source>
        <strain evidence="8">Hsosn_3</strain>
        <tissue evidence="8">Leaf</tissue>
    </source>
</reference>
<feature type="transmembrane region" description="Helical" evidence="7">
    <location>
        <begin position="360"/>
        <end position="381"/>
    </location>
</feature>
<keyword evidence="4 7" id="KW-1133">Transmembrane helix</keyword>
<proteinExistence type="inferred from homology"/>
<name>A0AAD8JE10_9APIA</name>
<keyword evidence="9" id="KW-1185">Reference proteome</keyword>
<dbReference type="Gene3D" id="1.20.1250.20">
    <property type="entry name" value="MFS general substrate transporter like domains"/>
    <property type="match status" value="1"/>
</dbReference>
<evidence type="ECO:0000256" key="2">
    <source>
        <dbReference type="ARBA" id="ARBA00005982"/>
    </source>
</evidence>
<comment type="similarity">
    <text evidence="2">Belongs to the major facilitator superfamily. Proton-dependent oligopeptide transporter (POT/PTR) (TC 2.A.17) family.</text>
</comment>
<evidence type="ECO:0000256" key="3">
    <source>
        <dbReference type="ARBA" id="ARBA00022692"/>
    </source>
</evidence>
<dbReference type="AlphaFoldDB" id="A0AAD8JE10"/>
<feature type="transmembrane region" description="Helical" evidence="7">
    <location>
        <begin position="135"/>
        <end position="158"/>
    </location>
</feature>
<feature type="transmembrane region" description="Helical" evidence="7">
    <location>
        <begin position="26"/>
        <end position="52"/>
    </location>
</feature>
<dbReference type="GO" id="GO:0016020">
    <property type="term" value="C:membrane"/>
    <property type="evidence" value="ECO:0007669"/>
    <property type="project" value="UniProtKB-SubCell"/>
</dbReference>
<feature type="transmembrane region" description="Helical" evidence="7">
    <location>
        <begin position="523"/>
        <end position="542"/>
    </location>
</feature>
<dbReference type="EMBL" id="JAUIZM010000001">
    <property type="protein sequence ID" value="KAK1402845.1"/>
    <property type="molecule type" value="Genomic_DNA"/>
</dbReference>
<dbReference type="Proteomes" id="UP001237642">
    <property type="component" value="Unassembled WGS sequence"/>
</dbReference>
<protein>
    <submittedName>
        <fullName evidence="8">Early nodulin-like protein 18</fullName>
    </submittedName>
</protein>
<evidence type="ECO:0000256" key="4">
    <source>
        <dbReference type="ARBA" id="ARBA00022989"/>
    </source>
</evidence>
<dbReference type="InterPro" id="IPR036259">
    <property type="entry name" value="MFS_trans_sf"/>
</dbReference>
<keyword evidence="5 7" id="KW-0472">Membrane</keyword>
<comment type="similarity">
    <text evidence="6">Belongs to the major facilitator superfamily. Phosphate:H(+) symporter (TC 2.A.1.9) family.</text>
</comment>
<evidence type="ECO:0000256" key="7">
    <source>
        <dbReference type="SAM" id="Phobius"/>
    </source>
</evidence>
<feature type="transmembrane region" description="Helical" evidence="7">
    <location>
        <begin position="178"/>
        <end position="199"/>
    </location>
</feature>
<gene>
    <name evidence="8" type="ORF">POM88_002450</name>
</gene>
<dbReference type="InterPro" id="IPR000109">
    <property type="entry name" value="POT_fam"/>
</dbReference>
<evidence type="ECO:0000256" key="6">
    <source>
        <dbReference type="ARBA" id="ARBA00044504"/>
    </source>
</evidence>
<dbReference type="PANTHER" id="PTHR11654">
    <property type="entry name" value="OLIGOPEPTIDE TRANSPORTER-RELATED"/>
    <property type="match status" value="1"/>
</dbReference>
<accession>A0AAD8JE10</accession>
<feature type="transmembrane region" description="Helical" evidence="7">
    <location>
        <begin position="90"/>
        <end position="109"/>
    </location>
</feature>
<feature type="transmembrane region" description="Helical" evidence="7">
    <location>
        <begin position="475"/>
        <end position="496"/>
    </location>
</feature>
<dbReference type="GO" id="GO:0022857">
    <property type="term" value="F:transmembrane transporter activity"/>
    <property type="evidence" value="ECO:0007669"/>
    <property type="project" value="InterPro"/>
</dbReference>
<sequence>MEEGKYDLYSLSTTRRDGKGGYRATMFVYVLGSLENIGFIANMATLVLYFHLVMHFDISTAANTLTNFLGSTFLLTIVGGFISDTYLNRLYTCLMFGLLELMGLTLLTIQAYSDNLHPDACGAEKSSCIKGVDALMFYASLCLMALGAGGLKGSLPALGADQFDAKDPKGAQSLASYFSWYQLSVTFGSIIGVTGVVYVSMNVEWYWGFFIGLVAAFVGFVVLALGKPFYRIQPLASSPIIKIFQVVSVAIKNRSLTLPDDHMKLYEIEDKERDTSDVKILHTNQFSILDKAAIKPEGLKPEPWKVCTVTQVEEVKILTRMLPIIASTIIMNTCLAQLQTFSVIQGIYTDPHLGSLEIPTASIPVIPLLFMSILLPIYEFIIVPFARRFTGHPNGITQLQRVGVGLVLSVISMAIAGIIEVKRRNQFYENPLERISLFWLAFQYGVFGIADMFAMVGLMEFFYKEAPSGMRSLSTSFALISLSFGYFLSTAFVSIINAVTKKITPSKQGWLHGQDINHNNLNLFYWFLAIISALNFVSYIYCAKWYKCKEETPAAASDTETNLKN</sequence>
<evidence type="ECO:0000313" key="9">
    <source>
        <dbReference type="Proteomes" id="UP001237642"/>
    </source>
</evidence>
<dbReference type="SUPFAM" id="SSF103473">
    <property type="entry name" value="MFS general substrate transporter"/>
    <property type="match status" value="1"/>
</dbReference>
<reference evidence="8" key="2">
    <citation type="submission" date="2023-05" db="EMBL/GenBank/DDBJ databases">
        <authorList>
            <person name="Schelkunov M.I."/>
        </authorList>
    </citation>
    <scope>NUCLEOTIDE SEQUENCE</scope>
    <source>
        <strain evidence="8">Hsosn_3</strain>
        <tissue evidence="8">Leaf</tissue>
    </source>
</reference>
<organism evidence="8 9">
    <name type="scientific">Heracleum sosnowskyi</name>
    <dbReference type="NCBI Taxonomy" id="360622"/>
    <lineage>
        <taxon>Eukaryota</taxon>
        <taxon>Viridiplantae</taxon>
        <taxon>Streptophyta</taxon>
        <taxon>Embryophyta</taxon>
        <taxon>Tracheophyta</taxon>
        <taxon>Spermatophyta</taxon>
        <taxon>Magnoliopsida</taxon>
        <taxon>eudicotyledons</taxon>
        <taxon>Gunneridae</taxon>
        <taxon>Pentapetalae</taxon>
        <taxon>asterids</taxon>
        <taxon>campanulids</taxon>
        <taxon>Apiales</taxon>
        <taxon>Apiaceae</taxon>
        <taxon>Apioideae</taxon>
        <taxon>apioid superclade</taxon>
        <taxon>Tordylieae</taxon>
        <taxon>Tordyliinae</taxon>
        <taxon>Heracleum</taxon>
    </lineage>
</organism>
<keyword evidence="3 7" id="KW-0812">Transmembrane</keyword>
<comment type="subcellular location">
    <subcellularLocation>
        <location evidence="1">Membrane</location>
        <topology evidence="1">Multi-pass membrane protein</topology>
    </subcellularLocation>
</comment>
<feature type="transmembrane region" description="Helical" evidence="7">
    <location>
        <begin position="441"/>
        <end position="463"/>
    </location>
</feature>
<evidence type="ECO:0000256" key="1">
    <source>
        <dbReference type="ARBA" id="ARBA00004141"/>
    </source>
</evidence>
<feature type="transmembrane region" description="Helical" evidence="7">
    <location>
        <begin position="402"/>
        <end position="421"/>
    </location>
</feature>
<feature type="transmembrane region" description="Helical" evidence="7">
    <location>
        <begin position="324"/>
        <end position="348"/>
    </location>
</feature>
<feature type="transmembrane region" description="Helical" evidence="7">
    <location>
        <begin position="64"/>
        <end position="83"/>
    </location>
</feature>
<feature type="transmembrane region" description="Helical" evidence="7">
    <location>
        <begin position="205"/>
        <end position="225"/>
    </location>
</feature>
<comment type="caution">
    <text evidence="8">The sequence shown here is derived from an EMBL/GenBank/DDBJ whole genome shotgun (WGS) entry which is preliminary data.</text>
</comment>